<dbReference type="InterPro" id="IPR036423">
    <property type="entry name" value="SOD-like_Cu/Zn_dom_sf"/>
</dbReference>
<comment type="function">
    <text evidence="6">Destroys radicals which are normally produced within the cells and which are toxic to biological systems.</text>
</comment>
<dbReference type="GO" id="GO:0004784">
    <property type="term" value="F:superoxide dismutase activity"/>
    <property type="evidence" value="ECO:0007669"/>
    <property type="project" value="UniProtKB-EC"/>
</dbReference>
<dbReference type="PANTHER" id="PTHR10003">
    <property type="entry name" value="SUPEROXIDE DISMUTASE CU-ZN -RELATED"/>
    <property type="match status" value="1"/>
</dbReference>
<dbReference type="PROSITE" id="PS00087">
    <property type="entry name" value="SOD_CU_ZN_1"/>
    <property type="match status" value="1"/>
</dbReference>
<dbReference type="EC" id="1.15.1.1" evidence="6"/>
<feature type="domain" description="Superoxide dismutase copper/zinc binding" evidence="8">
    <location>
        <begin position="33"/>
        <end position="167"/>
    </location>
</feature>
<evidence type="ECO:0000256" key="7">
    <source>
        <dbReference type="SAM" id="SignalP"/>
    </source>
</evidence>
<keyword evidence="7" id="KW-0732">Signal</keyword>
<comment type="cofactor">
    <cofactor evidence="6">
        <name>Zn(2+)</name>
        <dbReference type="ChEBI" id="CHEBI:29105"/>
    </cofactor>
    <text evidence="6">Binds 1 zinc ion per subunit.</text>
</comment>
<dbReference type="AlphaFoldDB" id="D1MG59"/>
<dbReference type="Gene3D" id="2.60.40.200">
    <property type="entry name" value="Superoxide dismutase, copper/zinc binding domain"/>
    <property type="match status" value="1"/>
</dbReference>
<accession>D1MG59</accession>
<sequence length="199" mass="20993">MFVRCAYLISIFIVSYVNCETRTAIARLVSQNVNGSIEFTETTAGLRVTGSIIGLPAGNYGFHVHELGDTTTCDASGSHFNPDGNTHGGRDHTVRHVGDLGNVLFVGTGVGVANVDFVDDVIALRGRNSILGRTLVLHEQEDDLGLGNSENSLTTGNAGSRVACGVIGIKSPGEPWNSATTVSPSVLLFLLALSFVFRT</sequence>
<evidence type="ECO:0000256" key="5">
    <source>
        <dbReference type="ARBA" id="ARBA00049204"/>
    </source>
</evidence>
<dbReference type="PRINTS" id="PR00068">
    <property type="entry name" value="CUZNDISMTASE"/>
</dbReference>
<dbReference type="InterPro" id="IPR024134">
    <property type="entry name" value="SOD_Cu/Zn_/chaperone"/>
</dbReference>
<comment type="cofactor">
    <cofactor evidence="6">
        <name>Cu cation</name>
        <dbReference type="ChEBI" id="CHEBI:23378"/>
    </cofactor>
    <text evidence="6">Binds 1 copper ion per subunit.</text>
</comment>
<keyword evidence="2 6" id="KW-0862">Zinc</keyword>
<reference evidence="9" key="1">
    <citation type="submission" date="2009-10" db="EMBL/GenBank/DDBJ databases">
        <title>Molecular cloning and sequence analysis of diapause bioclock protein cDNA from Helicoverpa armigera.</title>
        <authorList>
            <person name="Xu L."/>
            <person name="Xu S."/>
            <person name="Sima Y."/>
            <person name="Kong L."/>
            <person name="Ji M."/>
            <person name="Gan L."/>
            <person name="Xi J."/>
            <person name="Jiang Z."/>
            <person name="Liang H."/>
            <person name="Han H."/>
            <person name="Wang W."/>
            <person name="Kong X."/>
            <person name="Niu Y."/>
            <person name="Wang M."/>
            <person name="Li Y."/>
            <person name="Wei G."/>
            <person name="Yuan Y."/>
        </authorList>
    </citation>
    <scope>NUCLEOTIDE SEQUENCE</scope>
</reference>
<dbReference type="InterPro" id="IPR018152">
    <property type="entry name" value="SOD_Cu/Zn_BS"/>
</dbReference>
<feature type="chain" id="PRO_5003024366" description="Superoxide dismutase [Cu-Zn]" evidence="7">
    <location>
        <begin position="20"/>
        <end position="199"/>
    </location>
</feature>
<organism evidence="9">
    <name type="scientific">Helicoverpa armigera</name>
    <name type="common">Cotton bollworm</name>
    <name type="synonym">Heliothis armigera</name>
    <dbReference type="NCBI Taxonomy" id="29058"/>
    <lineage>
        <taxon>Eukaryota</taxon>
        <taxon>Metazoa</taxon>
        <taxon>Ecdysozoa</taxon>
        <taxon>Arthropoda</taxon>
        <taxon>Hexapoda</taxon>
        <taxon>Insecta</taxon>
        <taxon>Pterygota</taxon>
        <taxon>Neoptera</taxon>
        <taxon>Endopterygota</taxon>
        <taxon>Lepidoptera</taxon>
        <taxon>Glossata</taxon>
        <taxon>Ditrysia</taxon>
        <taxon>Noctuoidea</taxon>
        <taxon>Noctuidae</taxon>
        <taxon>Heliothinae</taxon>
        <taxon>Helicoverpa</taxon>
    </lineage>
</organism>
<dbReference type="EMBL" id="GU143551">
    <property type="protein sequence ID" value="ACY78421.1"/>
    <property type="molecule type" value="mRNA"/>
</dbReference>
<comment type="catalytic activity">
    <reaction evidence="5 6">
        <text>2 superoxide + 2 H(+) = H2O2 + O2</text>
        <dbReference type="Rhea" id="RHEA:20696"/>
        <dbReference type="ChEBI" id="CHEBI:15378"/>
        <dbReference type="ChEBI" id="CHEBI:15379"/>
        <dbReference type="ChEBI" id="CHEBI:16240"/>
        <dbReference type="ChEBI" id="CHEBI:18421"/>
        <dbReference type="EC" id="1.15.1.1"/>
    </reaction>
</comment>
<evidence type="ECO:0000256" key="3">
    <source>
        <dbReference type="ARBA" id="ARBA00022862"/>
    </source>
</evidence>
<dbReference type="GO" id="GO:0005507">
    <property type="term" value="F:copper ion binding"/>
    <property type="evidence" value="ECO:0007669"/>
    <property type="project" value="InterPro"/>
</dbReference>
<dbReference type="Pfam" id="PF00080">
    <property type="entry name" value="Sod_Cu"/>
    <property type="match status" value="1"/>
</dbReference>
<protein>
    <recommendedName>
        <fullName evidence="6">Superoxide dismutase [Cu-Zn]</fullName>
        <ecNumber evidence="6">1.15.1.1</ecNumber>
    </recommendedName>
</protein>
<dbReference type="InterPro" id="IPR001424">
    <property type="entry name" value="SOD_Cu_Zn_dom"/>
</dbReference>
<proteinExistence type="evidence at transcript level"/>
<evidence type="ECO:0000259" key="8">
    <source>
        <dbReference type="Pfam" id="PF00080"/>
    </source>
</evidence>
<keyword evidence="1 6" id="KW-0479">Metal-binding</keyword>
<keyword evidence="4 6" id="KW-0560">Oxidoreductase</keyword>
<dbReference type="SUPFAM" id="SSF49329">
    <property type="entry name" value="Cu,Zn superoxide dismutase-like"/>
    <property type="match status" value="1"/>
</dbReference>
<keyword evidence="3" id="KW-0049">Antioxidant</keyword>
<evidence type="ECO:0000256" key="4">
    <source>
        <dbReference type="ARBA" id="ARBA00023002"/>
    </source>
</evidence>
<evidence type="ECO:0000313" key="9">
    <source>
        <dbReference type="EMBL" id="ACY78421.1"/>
    </source>
</evidence>
<dbReference type="CDD" id="cd00305">
    <property type="entry name" value="Cu-Zn_Superoxide_Dismutase"/>
    <property type="match status" value="1"/>
</dbReference>
<evidence type="ECO:0000256" key="1">
    <source>
        <dbReference type="ARBA" id="ARBA00022723"/>
    </source>
</evidence>
<dbReference type="PROSITE" id="PS00332">
    <property type="entry name" value="SOD_CU_ZN_2"/>
    <property type="match status" value="1"/>
</dbReference>
<evidence type="ECO:0000256" key="6">
    <source>
        <dbReference type="RuleBase" id="RU000393"/>
    </source>
</evidence>
<keyword evidence="6" id="KW-0186">Copper</keyword>
<feature type="signal peptide" evidence="7">
    <location>
        <begin position="1"/>
        <end position="19"/>
    </location>
</feature>
<dbReference type="OrthoDB" id="2015551at2759"/>
<comment type="similarity">
    <text evidence="6">Belongs to the Cu-Zn superoxide dismutase family.</text>
</comment>
<evidence type="ECO:0000256" key="2">
    <source>
        <dbReference type="ARBA" id="ARBA00022833"/>
    </source>
</evidence>
<name>D1MG59_HELAM</name>